<evidence type="ECO:0000313" key="4">
    <source>
        <dbReference type="EMBL" id="MFL2028254.1"/>
    </source>
</evidence>
<accession>A0ABW8U8Q9</accession>
<dbReference type="PROSITE" id="PS50977">
    <property type="entry name" value="HTH_TETR_2"/>
    <property type="match status" value="1"/>
</dbReference>
<dbReference type="RefSeq" id="WP_407136756.1">
    <property type="nucleotide sequence ID" value="NZ_JBGQPK010000002.1"/>
</dbReference>
<dbReference type="SUPFAM" id="SSF46689">
    <property type="entry name" value="Homeodomain-like"/>
    <property type="match status" value="1"/>
</dbReference>
<evidence type="ECO:0000256" key="1">
    <source>
        <dbReference type="ARBA" id="ARBA00023125"/>
    </source>
</evidence>
<dbReference type="InterPro" id="IPR001647">
    <property type="entry name" value="HTH_TetR"/>
</dbReference>
<dbReference type="Gene3D" id="1.10.10.60">
    <property type="entry name" value="Homeodomain-like"/>
    <property type="match status" value="1"/>
</dbReference>
<feature type="domain" description="HTH tetR-type" evidence="3">
    <location>
        <begin position="6"/>
        <end position="66"/>
    </location>
</feature>
<protein>
    <submittedName>
        <fullName evidence="4">TetR/AcrR family transcriptional regulator</fullName>
    </submittedName>
</protein>
<dbReference type="EMBL" id="JBGQPK010000002">
    <property type="protein sequence ID" value="MFL2028254.1"/>
    <property type="molecule type" value="Genomic_DNA"/>
</dbReference>
<dbReference type="Gene3D" id="1.10.357.10">
    <property type="entry name" value="Tetracycline Repressor, domain 2"/>
    <property type="match status" value="1"/>
</dbReference>
<evidence type="ECO:0000256" key="2">
    <source>
        <dbReference type="PROSITE-ProRule" id="PRU00335"/>
    </source>
</evidence>
<sequence length="187" mass="21016">MSRKASLTTEMVVQEALAMVQAEGFNSLSYRGLARQLNVQPQTLYRYIANIEVLQIAVILAFLDQVIATAQAAVIGMSGREALLAFARATFEFSRQNHAFSGMLHLISQINDQQAIREKILELREIPLLIMQRSQTDPQKIKQRVQVLLSLIFGFIEFTDVGLYADETAASETLIVDIKAIIPDWFD</sequence>
<organism evidence="4 5">
    <name type="scientific">Loigolactobacillus zhaoyuanensis</name>
    <dbReference type="NCBI Taxonomy" id="2486017"/>
    <lineage>
        <taxon>Bacteria</taxon>
        <taxon>Bacillati</taxon>
        <taxon>Bacillota</taxon>
        <taxon>Bacilli</taxon>
        <taxon>Lactobacillales</taxon>
        <taxon>Lactobacillaceae</taxon>
        <taxon>Loigolactobacillus</taxon>
    </lineage>
</organism>
<comment type="caution">
    <text evidence="4">The sequence shown here is derived from an EMBL/GenBank/DDBJ whole genome shotgun (WGS) entry which is preliminary data.</text>
</comment>
<evidence type="ECO:0000313" key="5">
    <source>
        <dbReference type="Proteomes" id="UP001625389"/>
    </source>
</evidence>
<reference evidence="4 5" key="1">
    <citation type="submission" date="2024-08" db="EMBL/GenBank/DDBJ databases">
        <authorList>
            <person name="Arias E."/>
        </authorList>
    </citation>
    <scope>NUCLEOTIDE SEQUENCE [LARGE SCALE GENOMIC DNA]</scope>
    <source>
        <strain evidence="4 5">FAM 25317</strain>
    </source>
</reference>
<evidence type="ECO:0000259" key="3">
    <source>
        <dbReference type="PROSITE" id="PS50977"/>
    </source>
</evidence>
<dbReference type="Proteomes" id="UP001625389">
    <property type="component" value="Unassembled WGS sequence"/>
</dbReference>
<name>A0ABW8U8Q9_9LACO</name>
<gene>
    <name evidence="4" type="ORF">ACEN34_01345</name>
</gene>
<proteinExistence type="predicted"/>
<keyword evidence="1 2" id="KW-0238">DNA-binding</keyword>
<keyword evidence="5" id="KW-1185">Reference proteome</keyword>
<dbReference type="InterPro" id="IPR009057">
    <property type="entry name" value="Homeodomain-like_sf"/>
</dbReference>
<feature type="DNA-binding region" description="H-T-H motif" evidence="2">
    <location>
        <begin position="29"/>
        <end position="48"/>
    </location>
</feature>